<gene>
    <name evidence="1" type="ORF">MILVUS5_LOCUS34579</name>
</gene>
<accession>A0ACB0LPM1</accession>
<sequence length="94" mass="10865">MLAKQTGLSRSEFDDLDWSIEWLEPLGLDFESNDNDDEDDSVFGSKYKCDTDEDCYKFFPNAIPGTLKCVESVCVSPIELKAFEIKWKGRERTR</sequence>
<evidence type="ECO:0000313" key="1">
    <source>
        <dbReference type="EMBL" id="CAJ2670565.1"/>
    </source>
</evidence>
<comment type="caution">
    <text evidence="1">The sequence shown here is derived from an EMBL/GenBank/DDBJ whole genome shotgun (WGS) entry which is preliminary data.</text>
</comment>
<dbReference type="EMBL" id="CASHSV030000615">
    <property type="protein sequence ID" value="CAJ2670565.1"/>
    <property type="molecule type" value="Genomic_DNA"/>
</dbReference>
<dbReference type="Proteomes" id="UP001177021">
    <property type="component" value="Unassembled WGS sequence"/>
</dbReference>
<reference evidence="1" key="1">
    <citation type="submission" date="2023-10" db="EMBL/GenBank/DDBJ databases">
        <authorList>
            <person name="Rodriguez Cubillos JULIANA M."/>
            <person name="De Vega J."/>
        </authorList>
    </citation>
    <scope>NUCLEOTIDE SEQUENCE</scope>
</reference>
<keyword evidence="2" id="KW-1185">Reference proteome</keyword>
<protein>
    <submittedName>
        <fullName evidence="1">Uncharacterized protein</fullName>
    </submittedName>
</protein>
<evidence type="ECO:0000313" key="2">
    <source>
        <dbReference type="Proteomes" id="UP001177021"/>
    </source>
</evidence>
<organism evidence="1 2">
    <name type="scientific">Trifolium pratense</name>
    <name type="common">Red clover</name>
    <dbReference type="NCBI Taxonomy" id="57577"/>
    <lineage>
        <taxon>Eukaryota</taxon>
        <taxon>Viridiplantae</taxon>
        <taxon>Streptophyta</taxon>
        <taxon>Embryophyta</taxon>
        <taxon>Tracheophyta</taxon>
        <taxon>Spermatophyta</taxon>
        <taxon>Magnoliopsida</taxon>
        <taxon>eudicotyledons</taxon>
        <taxon>Gunneridae</taxon>
        <taxon>Pentapetalae</taxon>
        <taxon>rosids</taxon>
        <taxon>fabids</taxon>
        <taxon>Fabales</taxon>
        <taxon>Fabaceae</taxon>
        <taxon>Papilionoideae</taxon>
        <taxon>50 kb inversion clade</taxon>
        <taxon>NPAAA clade</taxon>
        <taxon>Hologalegina</taxon>
        <taxon>IRL clade</taxon>
        <taxon>Trifolieae</taxon>
        <taxon>Trifolium</taxon>
    </lineage>
</organism>
<name>A0ACB0LPM1_TRIPR</name>
<proteinExistence type="predicted"/>